<dbReference type="Proteomes" id="UP001196980">
    <property type="component" value="Unassembled WGS sequence"/>
</dbReference>
<evidence type="ECO:0000256" key="1">
    <source>
        <dbReference type="SAM" id="Phobius"/>
    </source>
</evidence>
<dbReference type="EMBL" id="JABXWD010000187">
    <property type="protein sequence ID" value="MBV6342047.1"/>
    <property type="molecule type" value="Genomic_DNA"/>
</dbReference>
<sequence>MEETAIVKDVSGIMATVVVQRTSACAHCSSSKVCNSDDDASETEASVIEAINTANAKVGQKVVVELRTYTYLKGAMIVYAMPAIALLLGAIAGKTLLSGVAMFASMKPDVVSAIGGFTALLLSIVAVKLISGRLENKTEYKAVVKKVLDL</sequence>
<name>A0ABS6RZG8_9BACT</name>
<dbReference type="PANTHER" id="PTHR35867">
    <property type="entry name" value="PROTEIN RSEC"/>
    <property type="match status" value="1"/>
</dbReference>
<organism evidence="2 3">
    <name type="scientific">Candidatus Magnetobacterium casense</name>
    <dbReference type="NCBI Taxonomy" id="1455061"/>
    <lineage>
        <taxon>Bacteria</taxon>
        <taxon>Pseudomonadati</taxon>
        <taxon>Nitrospirota</taxon>
        <taxon>Thermodesulfovibrionia</taxon>
        <taxon>Thermodesulfovibrionales</taxon>
        <taxon>Candidatus Magnetobacteriaceae</taxon>
        <taxon>Candidatus Magnetobacterium</taxon>
    </lineage>
</organism>
<dbReference type="PIRSF" id="PIRSF004923">
    <property type="entry name" value="RseC"/>
    <property type="match status" value="1"/>
</dbReference>
<keyword evidence="1" id="KW-0472">Membrane</keyword>
<dbReference type="RefSeq" id="WP_218252675.1">
    <property type="nucleotide sequence ID" value="NZ_JABXWD010000187.1"/>
</dbReference>
<keyword evidence="3" id="KW-1185">Reference proteome</keyword>
<evidence type="ECO:0000313" key="2">
    <source>
        <dbReference type="EMBL" id="MBV6342047.1"/>
    </source>
</evidence>
<evidence type="ECO:0000313" key="3">
    <source>
        <dbReference type="Proteomes" id="UP001196980"/>
    </source>
</evidence>
<dbReference type="Pfam" id="PF04246">
    <property type="entry name" value="RseC_MucC"/>
    <property type="match status" value="1"/>
</dbReference>
<feature type="transmembrane region" description="Helical" evidence="1">
    <location>
        <begin position="77"/>
        <end position="104"/>
    </location>
</feature>
<reference evidence="2 3" key="1">
    <citation type="journal article" date="2020" name="J Geophys Res Biogeosci">
        <title>Magnetotaxis as an Adaptation to Enable Bacterial Shuttling of Microbial Sulfur and Sulfur Cycling Across Aquatic Oxic#Anoxic Interfaces.</title>
        <authorList>
            <person name="Li J."/>
            <person name="Liu P."/>
            <person name="Wang J."/>
            <person name="Roberts A.P."/>
            <person name="Pan Y."/>
        </authorList>
    </citation>
    <scope>NUCLEOTIDE SEQUENCE [LARGE SCALE GENOMIC DNA]</scope>
    <source>
        <strain evidence="2 3">MYR-1_YQ</strain>
    </source>
</reference>
<accession>A0ABS6RZG8</accession>
<dbReference type="InterPro" id="IPR007359">
    <property type="entry name" value="SigmaE_reg_RseC_MucC"/>
</dbReference>
<comment type="caution">
    <text evidence="2">The sequence shown here is derived from an EMBL/GenBank/DDBJ whole genome shotgun (WGS) entry which is preliminary data.</text>
</comment>
<dbReference type="PANTHER" id="PTHR35867:SF1">
    <property type="entry name" value="PROTEIN RSEC"/>
    <property type="match status" value="1"/>
</dbReference>
<dbReference type="InterPro" id="IPR026268">
    <property type="entry name" value="RseC"/>
</dbReference>
<keyword evidence="1" id="KW-0812">Transmembrane</keyword>
<keyword evidence="1" id="KW-1133">Transmembrane helix</keyword>
<feature type="transmembrane region" description="Helical" evidence="1">
    <location>
        <begin position="110"/>
        <end position="131"/>
    </location>
</feature>
<gene>
    <name evidence="2" type="ORF">HWQ67_10665</name>
</gene>
<proteinExistence type="predicted"/>
<protein>
    <submittedName>
        <fullName evidence="2">SoxR reducing system RseC family protein</fullName>
    </submittedName>
</protein>